<dbReference type="AlphaFoldDB" id="A0AAN7SMP1"/>
<evidence type="ECO:0000313" key="1">
    <source>
        <dbReference type="EMBL" id="KAK5080008.1"/>
    </source>
</evidence>
<dbReference type="Proteomes" id="UP001309876">
    <property type="component" value="Unassembled WGS sequence"/>
</dbReference>
<name>A0AAN7SMP1_9EURO</name>
<gene>
    <name evidence="1" type="ORF">LTR05_008826</name>
</gene>
<reference evidence="1 2" key="1">
    <citation type="submission" date="2023-08" db="EMBL/GenBank/DDBJ databases">
        <title>Black Yeasts Isolated from many extreme environments.</title>
        <authorList>
            <person name="Coleine C."/>
            <person name="Stajich J.E."/>
            <person name="Selbmann L."/>
        </authorList>
    </citation>
    <scope>NUCLEOTIDE SEQUENCE [LARGE SCALE GENOMIC DNA]</scope>
    <source>
        <strain evidence="1 2">CCFEE 5910</strain>
    </source>
</reference>
<organism evidence="1 2">
    <name type="scientific">Lithohypha guttulata</name>
    <dbReference type="NCBI Taxonomy" id="1690604"/>
    <lineage>
        <taxon>Eukaryota</taxon>
        <taxon>Fungi</taxon>
        <taxon>Dikarya</taxon>
        <taxon>Ascomycota</taxon>
        <taxon>Pezizomycotina</taxon>
        <taxon>Eurotiomycetes</taxon>
        <taxon>Chaetothyriomycetidae</taxon>
        <taxon>Chaetothyriales</taxon>
        <taxon>Trichomeriaceae</taxon>
        <taxon>Lithohypha</taxon>
    </lineage>
</organism>
<dbReference type="EMBL" id="JAVRRJ010000026">
    <property type="protein sequence ID" value="KAK5080008.1"/>
    <property type="molecule type" value="Genomic_DNA"/>
</dbReference>
<keyword evidence="2" id="KW-1185">Reference proteome</keyword>
<accession>A0AAN7SMP1</accession>
<comment type="caution">
    <text evidence="1">The sequence shown here is derived from an EMBL/GenBank/DDBJ whole genome shotgun (WGS) entry which is preliminary data.</text>
</comment>
<evidence type="ECO:0000313" key="2">
    <source>
        <dbReference type="Proteomes" id="UP001309876"/>
    </source>
</evidence>
<protein>
    <submittedName>
        <fullName evidence="1">Uncharacterized protein</fullName>
    </submittedName>
</protein>
<sequence length="61" mass="7009">MSAYNFRIHYVKGKENGRADALSRRPDYEDDSKTKPTNALLKLEGDTLVFNRTMMMAELTP</sequence>
<proteinExistence type="predicted"/>